<evidence type="ECO:0000313" key="2">
    <source>
        <dbReference type="Proteomes" id="UP001221757"/>
    </source>
</evidence>
<organism evidence="1 2">
    <name type="scientific">Mycena rosella</name>
    <name type="common">Pink bonnet</name>
    <name type="synonym">Agaricus rosellus</name>
    <dbReference type="NCBI Taxonomy" id="1033263"/>
    <lineage>
        <taxon>Eukaryota</taxon>
        <taxon>Fungi</taxon>
        <taxon>Dikarya</taxon>
        <taxon>Basidiomycota</taxon>
        <taxon>Agaricomycotina</taxon>
        <taxon>Agaricomycetes</taxon>
        <taxon>Agaricomycetidae</taxon>
        <taxon>Agaricales</taxon>
        <taxon>Marasmiineae</taxon>
        <taxon>Mycenaceae</taxon>
        <taxon>Mycena</taxon>
    </lineage>
</organism>
<sequence length="482" mass="53709">MAALVGNPLDLAHGLSSYRDADTIASTLDNPTMHIHFSDLVACGTVLDMEVMSVDLHNPKLQMSGRHCNITSQEQSGVGVIARYSCEPNHVHLLQTCTADEIHVLVTMAKGLIKIGNFRAHMTSWGYNSVDAVFEISITRAETEDWSHIGFTMDAVRKRLEGDTDIQWGRKWSAPATTRVGFLLTVCGNPAVANSFPHSLLTEWPDSARHFVARHAWQLISQRVGFIESPPDLCASLNSKRVVTNHYKLAKNWGAEHGGVRGWSMSTGAEFVRKVSDCWNAAGQTEQVPILAELHKLIEKGHLSVKWEKEYNANLDRNNDNSQEFRAQADSLCWLQCMMLDTWIARRIDLLILKDTDEAAVPVDFFTANKYAAMAISDTDRAKGRTTGWKKSRCRFTKYYLARLAEGISWEDGQVGVSCMSPNGGIGAAGWDGMPVGEPEDWATLDAVLSLRAVLIATRFELMYNTDVFLELQRFDPMIQMA</sequence>
<reference evidence="1" key="1">
    <citation type="submission" date="2023-03" db="EMBL/GenBank/DDBJ databases">
        <title>Massive genome expansion in bonnet fungi (Mycena s.s.) driven by repeated elements and novel gene families across ecological guilds.</title>
        <authorList>
            <consortium name="Lawrence Berkeley National Laboratory"/>
            <person name="Harder C.B."/>
            <person name="Miyauchi S."/>
            <person name="Viragh M."/>
            <person name="Kuo A."/>
            <person name="Thoen E."/>
            <person name="Andreopoulos B."/>
            <person name="Lu D."/>
            <person name="Skrede I."/>
            <person name="Drula E."/>
            <person name="Henrissat B."/>
            <person name="Morin E."/>
            <person name="Kohler A."/>
            <person name="Barry K."/>
            <person name="LaButti K."/>
            <person name="Morin E."/>
            <person name="Salamov A."/>
            <person name="Lipzen A."/>
            <person name="Mereny Z."/>
            <person name="Hegedus B."/>
            <person name="Baldrian P."/>
            <person name="Stursova M."/>
            <person name="Weitz H."/>
            <person name="Taylor A."/>
            <person name="Grigoriev I.V."/>
            <person name="Nagy L.G."/>
            <person name="Martin F."/>
            <person name="Kauserud H."/>
        </authorList>
    </citation>
    <scope>NUCLEOTIDE SEQUENCE</scope>
    <source>
        <strain evidence="1">CBHHK067</strain>
    </source>
</reference>
<dbReference type="EMBL" id="JARKIE010001415">
    <property type="protein sequence ID" value="KAJ7602256.1"/>
    <property type="molecule type" value="Genomic_DNA"/>
</dbReference>
<proteinExistence type="predicted"/>
<comment type="caution">
    <text evidence="1">The sequence shown here is derived from an EMBL/GenBank/DDBJ whole genome shotgun (WGS) entry which is preliminary data.</text>
</comment>
<dbReference type="AlphaFoldDB" id="A0AAD7F5E3"/>
<accession>A0AAD7F5E3</accession>
<evidence type="ECO:0000313" key="1">
    <source>
        <dbReference type="EMBL" id="KAJ7602256.1"/>
    </source>
</evidence>
<keyword evidence="2" id="KW-1185">Reference proteome</keyword>
<protein>
    <submittedName>
        <fullName evidence="1">Uncharacterized protein</fullName>
    </submittedName>
</protein>
<dbReference type="Proteomes" id="UP001221757">
    <property type="component" value="Unassembled WGS sequence"/>
</dbReference>
<gene>
    <name evidence="1" type="ORF">B0H17DRAFT_1222832</name>
</gene>
<name>A0AAD7F5E3_MYCRO</name>